<evidence type="ECO:0000313" key="1">
    <source>
        <dbReference type="EMBL" id="SFN44059.1"/>
    </source>
</evidence>
<sequence length="171" mass="19950">MRDTDQTITFDQMKGTIGSLVFLWSGIEQSLNESIENLHTEKKSKSVHGISRSIDVWSLAVKQTDNTSTLRTDLCDRLVRMLKEALVIRNLVCHGLTGISVRLHIDYPEAHLKVQLGEDTRLLTWKQLDEMFSWMSRSRWLIRDLTEAAMENDAQRAHNRLIRWEKFPEQQ</sequence>
<keyword evidence="2" id="KW-1185">Reference proteome</keyword>
<dbReference type="EMBL" id="FOVP01000002">
    <property type="protein sequence ID" value="SFN44059.1"/>
    <property type="molecule type" value="Genomic_DNA"/>
</dbReference>
<reference evidence="2" key="1">
    <citation type="submission" date="2016-10" db="EMBL/GenBank/DDBJ databases">
        <authorList>
            <person name="Varghese N."/>
            <person name="Submissions S."/>
        </authorList>
    </citation>
    <scope>NUCLEOTIDE SEQUENCE [LARGE SCALE GENOMIC DNA]</scope>
    <source>
        <strain evidence="2">DSM 28463</strain>
    </source>
</reference>
<name>A0A1I4Z254_9RHOB</name>
<gene>
    <name evidence="1" type="ORF">SAMN04487859_102221</name>
</gene>
<protein>
    <submittedName>
        <fullName evidence="1">Uncharacterized protein</fullName>
    </submittedName>
</protein>
<dbReference type="OrthoDB" id="7831637at2"/>
<proteinExistence type="predicted"/>
<dbReference type="Proteomes" id="UP000198599">
    <property type="component" value="Unassembled WGS sequence"/>
</dbReference>
<organism evidence="1 2">
    <name type="scientific">Roseovarius lutimaris</name>
    <dbReference type="NCBI Taxonomy" id="1005928"/>
    <lineage>
        <taxon>Bacteria</taxon>
        <taxon>Pseudomonadati</taxon>
        <taxon>Pseudomonadota</taxon>
        <taxon>Alphaproteobacteria</taxon>
        <taxon>Rhodobacterales</taxon>
        <taxon>Roseobacteraceae</taxon>
        <taxon>Roseovarius</taxon>
    </lineage>
</organism>
<accession>A0A1I4Z254</accession>
<evidence type="ECO:0000313" key="2">
    <source>
        <dbReference type="Proteomes" id="UP000198599"/>
    </source>
</evidence>
<dbReference type="AlphaFoldDB" id="A0A1I4Z254"/>
<dbReference type="RefSeq" id="WP_092834034.1">
    <property type="nucleotide sequence ID" value="NZ_FOVP01000002.1"/>
</dbReference>